<keyword evidence="2" id="KW-1185">Reference proteome</keyword>
<gene>
    <name evidence="1" type="ORF">N1M2_252</name>
</gene>
<sequence length="170" mass="18916">MGCVPASSTLKLITVSAYIARVCSTPEHKGVQRSQLLIDIVFYDRPGWSSGSTIIDNPIVTYRECIQLMLLDILSNALLCRRGLPGQHPPEATYYSGLPPPFTLWVFNSAYIAEYCLRNLSAQWGRTLRRSYIPIPLTGKPLPTPDQPAHWTRLTLPNLTGLLHGGPDRT</sequence>
<evidence type="ECO:0000313" key="1">
    <source>
        <dbReference type="EMBL" id="QGH72115.1"/>
    </source>
</evidence>
<accession>A0A6B7ZF89</accession>
<name>A0A6B7ZF89_9CAUD</name>
<organism evidence="1 2">
    <name type="scientific">Klebsiella phage N1M2</name>
    <dbReference type="NCBI Taxonomy" id="2664939"/>
    <lineage>
        <taxon>Viruses</taxon>
        <taxon>Duplodnaviria</taxon>
        <taxon>Heunggongvirae</taxon>
        <taxon>Uroviricota</taxon>
        <taxon>Caudoviricetes</taxon>
        <taxon>Chimalliviridae</taxon>
        <taxon>Nimduovirus</taxon>
        <taxon>Nimduovirus N1M2</taxon>
    </lineage>
</organism>
<evidence type="ECO:0000313" key="2">
    <source>
        <dbReference type="Proteomes" id="UP000464669"/>
    </source>
</evidence>
<dbReference type="Proteomes" id="UP000464669">
    <property type="component" value="Segment"/>
</dbReference>
<reference evidence="1 2" key="1">
    <citation type="submission" date="2019-11" db="EMBL/GenBank/DDBJ databases">
        <authorList>
            <person name="Lewis R."/>
            <person name="Clooney A.G."/>
            <person name="Stockdale S.R."/>
            <person name="Buttimer C."/>
            <person name="Draper L.A."/>
            <person name="Ross R.P."/>
            <person name="Hill C."/>
        </authorList>
    </citation>
    <scope>NUCLEOTIDE SEQUENCE [LARGE SCALE GENOMIC DNA]</scope>
</reference>
<protein>
    <submittedName>
        <fullName evidence="1">Uncharacterized protein</fullName>
    </submittedName>
</protein>
<proteinExistence type="predicted"/>
<dbReference type="EMBL" id="MN642089">
    <property type="protein sequence ID" value="QGH72115.1"/>
    <property type="molecule type" value="Genomic_DNA"/>
</dbReference>